<feature type="compositionally biased region" description="Basic residues" evidence="1">
    <location>
        <begin position="197"/>
        <end position="208"/>
    </location>
</feature>
<feature type="compositionally biased region" description="Basic and acidic residues" evidence="1">
    <location>
        <begin position="54"/>
        <end position="64"/>
    </location>
</feature>
<dbReference type="GO" id="GO:0006508">
    <property type="term" value="P:proteolysis"/>
    <property type="evidence" value="ECO:0007669"/>
    <property type="project" value="UniProtKB-KW"/>
</dbReference>
<evidence type="ECO:0000256" key="1">
    <source>
        <dbReference type="SAM" id="MobiDB-lite"/>
    </source>
</evidence>
<feature type="region of interest" description="Disordered" evidence="1">
    <location>
        <begin position="1"/>
        <end position="218"/>
    </location>
</feature>
<reference evidence="2" key="1">
    <citation type="submission" date="2020-02" db="EMBL/GenBank/DDBJ databases">
        <authorList>
            <person name="Meier V. D."/>
        </authorList>
    </citation>
    <scope>NUCLEOTIDE SEQUENCE</scope>
    <source>
        <strain evidence="2">AVDCRST_MAG88</strain>
    </source>
</reference>
<keyword evidence="2" id="KW-0645">Protease</keyword>
<evidence type="ECO:0000313" key="2">
    <source>
        <dbReference type="EMBL" id="CAA9584023.1"/>
    </source>
</evidence>
<protein>
    <submittedName>
        <fullName evidence="2">ATP-dependent Clp protease proteolytic subunit</fullName>
        <ecNumber evidence="2">3.4.21.92</ecNumber>
    </submittedName>
</protein>
<feature type="compositionally biased region" description="Basic and acidic residues" evidence="1">
    <location>
        <begin position="150"/>
        <end position="196"/>
    </location>
</feature>
<keyword evidence="2" id="KW-0378">Hydrolase</keyword>
<feature type="non-terminal residue" evidence="2">
    <location>
        <position position="218"/>
    </location>
</feature>
<gene>
    <name evidence="2" type="ORF">AVDCRST_MAG88-3694</name>
</gene>
<feature type="compositionally biased region" description="Basic and acidic residues" evidence="1">
    <location>
        <begin position="107"/>
        <end position="117"/>
    </location>
</feature>
<proteinExistence type="predicted"/>
<organism evidence="2">
    <name type="scientific">uncultured Thermomicrobiales bacterium</name>
    <dbReference type="NCBI Taxonomy" id="1645740"/>
    <lineage>
        <taxon>Bacteria</taxon>
        <taxon>Pseudomonadati</taxon>
        <taxon>Thermomicrobiota</taxon>
        <taxon>Thermomicrobia</taxon>
        <taxon>Thermomicrobiales</taxon>
        <taxon>environmental samples</taxon>
    </lineage>
</organism>
<dbReference type="EC" id="3.4.21.92" evidence="2"/>
<dbReference type="AlphaFoldDB" id="A0A6J4VSW4"/>
<feature type="compositionally biased region" description="Basic and acidic residues" evidence="1">
    <location>
        <begin position="209"/>
        <end position="218"/>
    </location>
</feature>
<name>A0A6J4VSW4_9BACT</name>
<dbReference type="EMBL" id="CADCWM010000899">
    <property type="protein sequence ID" value="CAA9584023.1"/>
    <property type="molecule type" value="Genomic_DNA"/>
</dbReference>
<accession>A0A6J4VSW4</accession>
<feature type="compositionally biased region" description="Basic and acidic residues" evidence="1">
    <location>
        <begin position="91"/>
        <end position="100"/>
    </location>
</feature>
<sequence length="218" mass="24024">GRAGKDDGHGGAVHSHERFSGPLRDRDDQPGRAHVRRLLAAAEGSHHLPRHRDRRPDRQRDCRPADLPGGRGPHQGNQPLHQQPRRRGLRRHGDLRHDAVHQGPGRDLLRRHGRLDGGDAPDGGHAGQALRPAPLAYSHPSRVRGLPGDDAGRGDPGTRDDADNGDATRDHGATLRPGLRHDQAGHRARLLHECRRGPRVRHHRRSRAPGRDAGDVRL</sequence>
<feature type="compositionally biased region" description="Basic and acidic residues" evidence="1">
    <location>
        <begin position="1"/>
        <end position="31"/>
    </location>
</feature>
<feature type="non-terminal residue" evidence="2">
    <location>
        <position position="1"/>
    </location>
</feature>
<dbReference type="GO" id="GO:0004252">
    <property type="term" value="F:serine-type endopeptidase activity"/>
    <property type="evidence" value="ECO:0007669"/>
    <property type="project" value="UniProtKB-EC"/>
</dbReference>